<dbReference type="OrthoDB" id="9794735at2"/>
<dbReference type="EMBL" id="LGEM01000101">
    <property type="protein sequence ID" value="KUP95992.1"/>
    <property type="molecule type" value="Genomic_DNA"/>
</dbReference>
<reference evidence="3" key="1">
    <citation type="journal article" date="2017" name="Acta Aliment.">
        <title>Plant polysaccharide degrading enzyme system of Thermpbifida cellulosilytica TB100 revealed by de novo genome project data.</title>
        <authorList>
            <person name="Toth A."/>
            <person name="Baka E."/>
            <person name="Luzics S."/>
            <person name="Bata-Vidacs I."/>
            <person name="Nagy I."/>
            <person name="Balint B."/>
            <person name="Herceg R."/>
            <person name="Olasz F."/>
            <person name="Wilk T."/>
            <person name="Nagy T."/>
            <person name="Kriszt B."/>
            <person name="Nagy I."/>
            <person name="Kukolya J."/>
        </authorList>
    </citation>
    <scope>NUCLEOTIDE SEQUENCE [LARGE SCALE GENOMIC DNA]</scope>
    <source>
        <strain evidence="3">TB100</strain>
    </source>
</reference>
<dbReference type="PATRIC" id="fig|665004.4.peg.2003"/>
<keyword evidence="3" id="KW-1185">Reference proteome</keyword>
<dbReference type="Pfam" id="PF21068">
    <property type="entry name" value="ATPgraspMvdD"/>
    <property type="match status" value="1"/>
</dbReference>
<dbReference type="InterPro" id="IPR048936">
    <property type="entry name" value="MvdD-like_ATPgrasp"/>
</dbReference>
<sequence length="324" mass="34909">MGEGATVLVLAPADDGEANQVTTQLTRRGVAFFRLDTAAFPTSCTVTAELGPSGWHGTVTTPEGTLDLGAVEAVLYRQPSPFGLPAGLNPSERRFAQVEARFGLGGLLASLPARWVPGTPGRVADAEYKPLQLAAAVRCGLTPPPTLATNSPDAARSFTARHDGGAVYKAFMHKAVADDGSLALIYTSPVDPATVDRRVASTMHQFQANLAARKRCDVRVLANRHRHAAVAILSTDPHARQDFRSRYDALVYRPVDVPPQVAEGCRRYLHALDLRLGVFDFCVTDDDQWYFLECGPGAQWAWLAEEVGQAMSDLVADALLEELS</sequence>
<evidence type="ECO:0000313" key="2">
    <source>
        <dbReference type="EMBL" id="KUP95992.1"/>
    </source>
</evidence>
<proteinExistence type="predicted"/>
<gene>
    <name evidence="2" type="ORF">AC529_14360</name>
</gene>
<dbReference type="Gene3D" id="3.30.470.20">
    <property type="entry name" value="ATP-grasp fold, B domain"/>
    <property type="match status" value="1"/>
</dbReference>
<dbReference type="STRING" id="665004.AC529_14360"/>
<evidence type="ECO:0000259" key="1">
    <source>
        <dbReference type="Pfam" id="PF21068"/>
    </source>
</evidence>
<dbReference type="SUPFAM" id="SSF56059">
    <property type="entry name" value="Glutathione synthetase ATP-binding domain-like"/>
    <property type="match status" value="1"/>
</dbReference>
<organism evidence="2 3">
    <name type="scientific">Thermobifida cellulosilytica TB100</name>
    <dbReference type="NCBI Taxonomy" id="665004"/>
    <lineage>
        <taxon>Bacteria</taxon>
        <taxon>Bacillati</taxon>
        <taxon>Actinomycetota</taxon>
        <taxon>Actinomycetes</taxon>
        <taxon>Streptosporangiales</taxon>
        <taxon>Nocardiopsidaceae</taxon>
        <taxon>Thermobifida</taxon>
    </lineage>
</organism>
<comment type="caution">
    <text evidence="2">The sequence shown here is derived from an EMBL/GenBank/DDBJ whole genome shotgun (WGS) entry which is preliminary data.</text>
</comment>
<evidence type="ECO:0000313" key="3">
    <source>
        <dbReference type="Proteomes" id="UP000074382"/>
    </source>
</evidence>
<dbReference type="AlphaFoldDB" id="A0A147KFC6"/>
<name>A0A147KFC6_THECS</name>
<feature type="domain" description="MvdD-like pre-ATP grasp" evidence="1">
    <location>
        <begin position="7"/>
        <end position="116"/>
    </location>
</feature>
<dbReference type="Proteomes" id="UP000074382">
    <property type="component" value="Unassembled WGS sequence"/>
</dbReference>
<dbReference type="RefSeq" id="WP_157080137.1">
    <property type="nucleotide sequence ID" value="NZ_KQ950181.1"/>
</dbReference>
<protein>
    <recommendedName>
        <fullName evidence="1">MvdD-like pre-ATP grasp domain-containing protein</fullName>
    </recommendedName>
</protein>
<accession>A0A147KFC6</accession>